<comment type="caution">
    <text evidence="1">The sequence shown here is derived from an EMBL/GenBank/DDBJ whole genome shotgun (WGS) entry which is preliminary data.</text>
</comment>
<keyword evidence="2" id="KW-1185">Reference proteome</keyword>
<protein>
    <submittedName>
        <fullName evidence="1">Uncharacterized protein</fullName>
    </submittedName>
</protein>
<reference evidence="1 2" key="1">
    <citation type="journal article" date="2020" name="Cell">
        <title>Large-Scale Comparative Analyses of Tick Genomes Elucidate Their Genetic Diversity and Vector Capacities.</title>
        <authorList>
            <consortium name="Tick Genome and Microbiome Consortium (TIGMIC)"/>
            <person name="Jia N."/>
            <person name="Wang J."/>
            <person name="Shi W."/>
            <person name="Du L."/>
            <person name="Sun Y."/>
            <person name="Zhan W."/>
            <person name="Jiang J.F."/>
            <person name="Wang Q."/>
            <person name="Zhang B."/>
            <person name="Ji P."/>
            <person name="Bell-Sakyi L."/>
            <person name="Cui X.M."/>
            <person name="Yuan T.T."/>
            <person name="Jiang B.G."/>
            <person name="Yang W.F."/>
            <person name="Lam T.T."/>
            <person name="Chang Q.C."/>
            <person name="Ding S.J."/>
            <person name="Wang X.J."/>
            <person name="Zhu J.G."/>
            <person name="Ruan X.D."/>
            <person name="Zhao L."/>
            <person name="Wei J.T."/>
            <person name="Ye R.Z."/>
            <person name="Que T.C."/>
            <person name="Du C.H."/>
            <person name="Zhou Y.H."/>
            <person name="Cheng J.X."/>
            <person name="Dai P.F."/>
            <person name="Guo W.B."/>
            <person name="Han X.H."/>
            <person name="Huang E.J."/>
            <person name="Li L.F."/>
            <person name="Wei W."/>
            <person name="Gao Y.C."/>
            <person name="Liu J.Z."/>
            <person name="Shao H.Z."/>
            <person name="Wang X."/>
            <person name="Wang C.C."/>
            <person name="Yang T.C."/>
            <person name="Huo Q.B."/>
            <person name="Li W."/>
            <person name="Chen H.Y."/>
            <person name="Chen S.E."/>
            <person name="Zhou L.G."/>
            <person name="Ni X.B."/>
            <person name="Tian J.H."/>
            <person name="Sheng Y."/>
            <person name="Liu T."/>
            <person name="Pan Y.S."/>
            <person name="Xia L.Y."/>
            <person name="Li J."/>
            <person name="Zhao F."/>
            <person name="Cao W.C."/>
        </authorList>
    </citation>
    <scope>NUCLEOTIDE SEQUENCE [LARGE SCALE GENOMIC DNA]</scope>
    <source>
        <strain evidence="1">Iper-2018</strain>
    </source>
</reference>
<name>A0AC60PWZ9_IXOPE</name>
<dbReference type="EMBL" id="JABSTQ010009876">
    <property type="protein sequence ID" value="KAG0425210.1"/>
    <property type="molecule type" value="Genomic_DNA"/>
</dbReference>
<evidence type="ECO:0000313" key="1">
    <source>
        <dbReference type="EMBL" id="KAG0425210.1"/>
    </source>
</evidence>
<gene>
    <name evidence="1" type="ORF">HPB47_027613</name>
</gene>
<organism evidence="1 2">
    <name type="scientific">Ixodes persulcatus</name>
    <name type="common">Taiga tick</name>
    <dbReference type="NCBI Taxonomy" id="34615"/>
    <lineage>
        <taxon>Eukaryota</taxon>
        <taxon>Metazoa</taxon>
        <taxon>Ecdysozoa</taxon>
        <taxon>Arthropoda</taxon>
        <taxon>Chelicerata</taxon>
        <taxon>Arachnida</taxon>
        <taxon>Acari</taxon>
        <taxon>Parasitiformes</taxon>
        <taxon>Ixodida</taxon>
        <taxon>Ixodoidea</taxon>
        <taxon>Ixodidae</taxon>
        <taxon>Ixodinae</taxon>
        <taxon>Ixodes</taxon>
    </lineage>
</organism>
<dbReference type="Proteomes" id="UP000805193">
    <property type="component" value="Unassembled WGS sequence"/>
</dbReference>
<accession>A0AC60PWZ9</accession>
<evidence type="ECO:0000313" key="2">
    <source>
        <dbReference type="Proteomes" id="UP000805193"/>
    </source>
</evidence>
<proteinExistence type="predicted"/>
<sequence length="283" mass="30954">MSRAEDLVDPGNPVSWNSGWVLWPLACLVPAAGIALFLLKVYVLATVGRCTSMKDMSGKTVVVTGANAGIGKETAKELARRNARVILACRNQDKARLAARDILSDTGNQVVCMQLDLCSLKSVRRFAKDILEREDRLDVLINNAGIMPPVRRDETEDGFESTFQANYLGPFLLTHLLLGVTANCCHPGFVTTELASHSSDLHTKFTDFLIQNFGKSPEEGAQTTVHLAVSEDVEHVTGRYFADCRPSVAPHWALDLVSAKRLWDASEEMLGLRDQPSSSLPAC</sequence>